<dbReference type="InterPro" id="IPR037079">
    <property type="entry name" value="AF2212/PG0164-like_sf"/>
</dbReference>
<organism evidence="1 2">
    <name type="scientific">Angustibacter luteus</name>
    <dbReference type="NCBI Taxonomy" id="658456"/>
    <lineage>
        <taxon>Bacteria</taxon>
        <taxon>Bacillati</taxon>
        <taxon>Actinomycetota</taxon>
        <taxon>Actinomycetes</taxon>
        <taxon>Kineosporiales</taxon>
        <taxon>Kineosporiaceae</taxon>
    </lineage>
</organism>
<sequence>MSFRATLQLHGRTATGIEVPDAEVEALGSGRQPAVEVTLNGYSYRSTVAVRGGVYLIPVSAEVRAAAGVSAGDEVDVTLVLDTAPRTVEVPEDLAAALADEPAARAFFDGLSPSKQKWFTTSVTGAKQEQTRRRRVETAVQLLREGRSR</sequence>
<dbReference type="RefSeq" id="WP_345715333.1">
    <property type="nucleotide sequence ID" value="NZ_BAABFP010000002.1"/>
</dbReference>
<comment type="caution">
    <text evidence="1">The sequence shown here is derived from an EMBL/GenBank/DDBJ whole genome shotgun (WGS) entry which is preliminary data.</text>
</comment>
<dbReference type="InterPro" id="IPR015018">
    <property type="entry name" value="DUF1905"/>
</dbReference>
<dbReference type="Pfam" id="PF08922">
    <property type="entry name" value="DUF1905"/>
    <property type="match status" value="1"/>
</dbReference>
<gene>
    <name evidence="1" type="ORF">ACFQDO_12660</name>
</gene>
<evidence type="ECO:0000313" key="2">
    <source>
        <dbReference type="Proteomes" id="UP001596189"/>
    </source>
</evidence>
<keyword evidence="2" id="KW-1185">Reference proteome</keyword>
<dbReference type="EMBL" id="JBHSRD010000004">
    <property type="protein sequence ID" value="MFC6007979.1"/>
    <property type="molecule type" value="Genomic_DNA"/>
</dbReference>
<evidence type="ECO:0000313" key="1">
    <source>
        <dbReference type="EMBL" id="MFC6007979.1"/>
    </source>
</evidence>
<dbReference type="Proteomes" id="UP001596189">
    <property type="component" value="Unassembled WGS sequence"/>
</dbReference>
<proteinExistence type="predicted"/>
<name>A0ABW1JFA6_9ACTN</name>
<dbReference type="SUPFAM" id="SSF141694">
    <property type="entry name" value="AF2212/PG0164-like"/>
    <property type="match status" value="1"/>
</dbReference>
<accession>A0ABW1JFA6</accession>
<dbReference type="Pfam" id="PF13376">
    <property type="entry name" value="OmdA"/>
    <property type="match status" value="1"/>
</dbReference>
<protein>
    <submittedName>
        <fullName evidence="1">YdeI/OmpD-associated family protein</fullName>
    </submittedName>
</protein>
<dbReference type="Gene3D" id="2.40.30.100">
    <property type="entry name" value="AF2212/PG0164-like"/>
    <property type="match status" value="1"/>
</dbReference>
<reference evidence="2" key="1">
    <citation type="journal article" date="2019" name="Int. J. Syst. Evol. Microbiol.">
        <title>The Global Catalogue of Microorganisms (GCM) 10K type strain sequencing project: providing services to taxonomists for standard genome sequencing and annotation.</title>
        <authorList>
            <consortium name="The Broad Institute Genomics Platform"/>
            <consortium name="The Broad Institute Genome Sequencing Center for Infectious Disease"/>
            <person name="Wu L."/>
            <person name="Ma J."/>
        </authorList>
    </citation>
    <scope>NUCLEOTIDE SEQUENCE [LARGE SCALE GENOMIC DNA]</scope>
    <source>
        <strain evidence="2">KACC 14249</strain>
    </source>
</reference>